<keyword evidence="6" id="KW-0999">Mitochondrion inner membrane</keyword>
<evidence type="ECO:0000256" key="4">
    <source>
        <dbReference type="ARBA" id="ARBA00022670"/>
    </source>
</evidence>
<reference evidence="13 14" key="1">
    <citation type="journal article" date="2018" name="Science">
        <title>The opium poppy genome and morphinan production.</title>
        <authorList>
            <person name="Guo L."/>
            <person name="Winzer T."/>
            <person name="Yang X."/>
            <person name="Li Y."/>
            <person name="Ning Z."/>
            <person name="He Z."/>
            <person name="Teodor R."/>
            <person name="Lu Y."/>
            <person name="Bowser T.A."/>
            <person name="Graham I.A."/>
            <person name="Ye K."/>
        </authorList>
    </citation>
    <scope>NUCLEOTIDE SEQUENCE [LARGE SCALE GENOMIC DNA]</scope>
    <source>
        <strain evidence="14">cv. HN1</strain>
        <tissue evidence="13">Leaves</tissue>
    </source>
</reference>
<evidence type="ECO:0000256" key="3">
    <source>
        <dbReference type="ARBA" id="ARBA00013650"/>
    </source>
</evidence>
<evidence type="ECO:0000256" key="5">
    <source>
        <dbReference type="ARBA" id="ARBA00022692"/>
    </source>
</evidence>
<dbReference type="Gramene" id="RZC59069">
    <property type="protein sequence ID" value="RZC59069"/>
    <property type="gene ID" value="C5167_006372"/>
</dbReference>
<evidence type="ECO:0000256" key="11">
    <source>
        <dbReference type="PIRSR" id="PIRSR600223-1"/>
    </source>
</evidence>
<dbReference type="OMA" id="WIPVIAW"/>
<evidence type="ECO:0000256" key="2">
    <source>
        <dbReference type="ARBA" id="ARBA00007066"/>
    </source>
</evidence>
<dbReference type="GO" id="GO:0006465">
    <property type="term" value="P:signal peptide processing"/>
    <property type="evidence" value="ECO:0007669"/>
    <property type="project" value="InterPro"/>
</dbReference>
<dbReference type="STRING" id="3469.A0A4Y7JH42"/>
<protein>
    <recommendedName>
        <fullName evidence="3">Mitochondrial inner membrane protease subunit 2</fullName>
    </recommendedName>
</protein>
<dbReference type="PRINTS" id="PR00727">
    <property type="entry name" value="LEADERPTASE"/>
</dbReference>
<dbReference type="InterPro" id="IPR019533">
    <property type="entry name" value="Peptidase_S26"/>
</dbReference>
<dbReference type="FunFam" id="2.10.109.10:FF:000005">
    <property type="entry name" value="Mitochondrial inner membrane protease subunit"/>
    <property type="match status" value="1"/>
</dbReference>
<evidence type="ECO:0000256" key="1">
    <source>
        <dbReference type="ARBA" id="ARBA00004434"/>
    </source>
</evidence>
<comment type="similarity">
    <text evidence="2">Belongs to the peptidase S26 family. IMP2 subfamily.</text>
</comment>
<keyword evidence="14" id="KW-1185">Reference proteome</keyword>
<sequence length="170" mass="19136">MGALNFLWDTAKKSFTAGLITLTVSDRYASIAPIRGLSMHPTFNPNKSTFMGSPVDDRVLIEKFCLEKYKVSHGDVIVFRSPINYKEKHIKRVIALPGDWIQILNSYDTIRIPDGHCWVEGDNSASTLDSRSFGPIPLGLVQGRATHIVWPPQRVGKVEQKMPEGRLRPY</sequence>
<dbReference type="InterPro" id="IPR019757">
    <property type="entry name" value="Pept_S26A_signal_pept_1_Lys-AS"/>
</dbReference>
<keyword evidence="10" id="KW-0472">Membrane</keyword>
<evidence type="ECO:0000313" key="13">
    <source>
        <dbReference type="EMBL" id="RZC59069.1"/>
    </source>
</evidence>
<name>A0A4Y7JH42_PAPSO</name>
<evidence type="ECO:0000256" key="6">
    <source>
        <dbReference type="ARBA" id="ARBA00022792"/>
    </source>
</evidence>
<organism evidence="13 14">
    <name type="scientific">Papaver somniferum</name>
    <name type="common">Opium poppy</name>
    <dbReference type="NCBI Taxonomy" id="3469"/>
    <lineage>
        <taxon>Eukaryota</taxon>
        <taxon>Viridiplantae</taxon>
        <taxon>Streptophyta</taxon>
        <taxon>Embryophyta</taxon>
        <taxon>Tracheophyta</taxon>
        <taxon>Spermatophyta</taxon>
        <taxon>Magnoliopsida</taxon>
        <taxon>Ranunculales</taxon>
        <taxon>Papaveraceae</taxon>
        <taxon>Papaveroideae</taxon>
        <taxon>Papaver</taxon>
    </lineage>
</organism>
<dbReference type="Pfam" id="PF10502">
    <property type="entry name" value="Peptidase_S26"/>
    <property type="match status" value="2"/>
</dbReference>
<dbReference type="GO" id="GO:0006627">
    <property type="term" value="P:protein processing involved in protein targeting to mitochondrion"/>
    <property type="evidence" value="ECO:0007669"/>
    <property type="project" value="InterPro"/>
</dbReference>
<evidence type="ECO:0000313" key="14">
    <source>
        <dbReference type="Proteomes" id="UP000316621"/>
    </source>
</evidence>
<dbReference type="InterPro" id="IPR037730">
    <property type="entry name" value="IMP2"/>
</dbReference>
<dbReference type="AlphaFoldDB" id="A0A4Y7JH42"/>
<proteinExistence type="inferred from homology"/>
<dbReference type="GO" id="GO:0004252">
    <property type="term" value="F:serine-type endopeptidase activity"/>
    <property type="evidence" value="ECO:0007669"/>
    <property type="project" value="InterPro"/>
</dbReference>
<evidence type="ECO:0000256" key="7">
    <source>
        <dbReference type="ARBA" id="ARBA00022801"/>
    </source>
</evidence>
<dbReference type="PANTHER" id="PTHR46041:SF2">
    <property type="entry name" value="MITOCHONDRIAL INNER MEMBRANE PROTEASE SUBUNIT 2"/>
    <property type="match status" value="1"/>
</dbReference>
<evidence type="ECO:0000256" key="10">
    <source>
        <dbReference type="ARBA" id="ARBA00023136"/>
    </source>
</evidence>
<keyword evidence="9" id="KW-0496">Mitochondrion</keyword>
<dbReference type="PANTHER" id="PTHR46041">
    <property type="entry name" value="MITOCHONDRIAL INNER MEMBRANE PROTEASE SUBUNIT 2"/>
    <property type="match status" value="1"/>
</dbReference>
<feature type="active site" evidence="11">
    <location>
        <position position="91"/>
    </location>
</feature>
<keyword evidence="5" id="KW-0812">Transmembrane</keyword>
<dbReference type="SUPFAM" id="SSF51306">
    <property type="entry name" value="LexA/Signal peptidase"/>
    <property type="match status" value="1"/>
</dbReference>
<dbReference type="InterPro" id="IPR036286">
    <property type="entry name" value="LexA/Signal_pep-like_sf"/>
</dbReference>
<keyword evidence="4" id="KW-0645">Protease</keyword>
<dbReference type="GO" id="GO:0042720">
    <property type="term" value="C:mitochondrial inner membrane peptidase complex"/>
    <property type="evidence" value="ECO:0007669"/>
    <property type="project" value="InterPro"/>
</dbReference>
<evidence type="ECO:0000256" key="8">
    <source>
        <dbReference type="ARBA" id="ARBA00022989"/>
    </source>
</evidence>
<accession>A0A4Y7JH42</accession>
<feature type="active site" evidence="11">
    <location>
        <position position="38"/>
    </location>
</feature>
<keyword evidence="8" id="KW-1133">Transmembrane helix</keyword>
<dbReference type="CDD" id="cd06530">
    <property type="entry name" value="S26_SPase_I"/>
    <property type="match status" value="1"/>
</dbReference>
<keyword evidence="7" id="KW-0378">Hydrolase</keyword>
<dbReference type="PROSITE" id="PS00760">
    <property type="entry name" value="SPASE_I_2"/>
    <property type="match status" value="1"/>
</dbReference>
<gene>
    <name evidence="13" type="ORF">C5167_006372</name>
</gene>
<comment type="subcellular location">
    <subcellularLocation>
        <location evidence="1">Mitochondrion inner membrane</location>
        <topology evidence="1">Single-pass membrane protein</topology>
    </subcellularLocation>
</comment>
<dbReference type="OrthoDB" id="9996127at2759"/>
<dbReference type="Gene3D" id="2.10.109.10">
    <property type="entry name" value="Umud Fragment, subunit A"/>
    <property type="match status" value="1"/>
</dbReference>
<feature type="domain" description="Peptidase S26" evidence="12">
    <location>
        <begin position="9"/>
        <end position="105"/>
    </location>
</feature>
<evidence type="ECO:0000256" key="9">
    <source>
        <dbReference type="ARBA" id="ARBA00023128"/>
    </source>
</evidence>
<dbReference type="InterPro" id="IPR000223">
    <property type="entry name" value="Pept_S26A_signal_pept_1"/>
</dbReference>
<dbReference type="EMBL" id="CM010718">
    <property type="protein sequence ID" value="RZC59069.1"/>
    <property type="molecule type" value="Genomic_DNA"/>
</dbReference>
<dbReference type="Proteomes" id="UP000316621">
    <property type="component" value="Chromosome 4"/>
</dbReference>
<dbReference type="NCBIfam" id="TIGR02227">
    <property type="entry name" value="sigpep_I_bact"/>
    <property type="match status" value="1"/>
</dbReference>
<feature type="domain" description="Peptidase S26" evidence="12">
    <location>
        <begin position="111"/>
        <end position="150"/>
    </location>
</feature>
<evidence type="ECO:0000259" key="12">
    <source>
        <dbReference type="Pfam" id="PF10502"/>
    </source>
</evidence>